<gene>
    <name evidence="1" type="ORF">DHETER_LOCUS11378</name>
</gene>
<feature type="non-terminal residue" evidence="1">
    <location>
        <position position="1"/>
    </location>
</feature>
<sequence>DYEEDTEGTSLAVESKSVTTDNVIADKSNFDIELNPFLFNDTSFNQARCNIALSLAADLESENDENEYLVQSNIDANMKLNKQLSACPVLDIIDSDIKCCGSYSQVQRLLAQLVEVWEIDSEIF</sequence>
<dbReference type="EMBL" id="CAJVPU010024714">
    <property type="protein sequence ID" value="CAG8693487.1"/>
    <property type="molecule type" value="Genomic_DNA"/>
</dbReference>
<name>A0ACA9P5M2_9GLOM</name>
<reference evidence="1" key="1">
    <citation type="submission" date="2021-06" db="EMBL/GenBank/DDBJ databases">
        <authorList>
            <person name="Kallberg Y."/>
            <person name="Tangrot J."/>
            <person name="Rosling A."/>
        </authorList>
    </citation>
    <scope>NUCLEOTIDE SEQUENCE</scope>
    <source>
        <strain evidence="1">IL203A</strain>
    </source>
</reference>
<evidence type="ECO:0000313" key="1">
    <source>
        <dbReference type="EMBL" id="CAG8693487.1"/>
    </source>
</evidence>
<evidence type="ECO:0000313" key="2">
    <source>
        <dbReference type="Proteomes" id="UP000789702"/>
    </source>
</evidence>
<dbReference type="Proteomes" id="UP000789702">
    <property type="component" value="Unassembled WGS sequence"/>
</dbReference>
<protein>
    <submittedName>
        <fullName evidence="1">10348_t:CDS:1</fullName>
    </submittedName>
</protein>
<keyword evidence="2" id="KW-1185">Reference proteome</keyword>
<proteinExistence type="predicted"/>
<organism evidence="1 2">
    <name type="scientific">Dentiscutata heterogama</name>
    <dbReference type="NCBI Taxonomy" id="1316150"/>
    <lineage>
        <taxon>Eukaryota</taxon>
        <taxon>Fungi</taxon>
        <taxon>Fungi incertae sedis</taxon>
        <taxon>Mucoromycota</taxon>
        <taxon>Glomeromycotina</taxon>
        <taxon>Glomeromycetes</taxon>
        <taxon>Diversisporales</taxon>
        <taxon>Gigasporaceae</taxon>
        <taxon>Dentiscutata</taxon>
    </lineage>
</organism>
<comment type="caution">
    <text evidence="1">The sequence shown here is derived from an EMBL/GenBank/DDBJ whole genome shotgun (WGS) entry which is preliminary data.</text>
</comment>
<accession>A0ACA9P5M2</accession>